<proteinExistence type="predicted"/>
<comment type="caution">
    <text evidence="2">The sequence shown here is derived from an EMBL/GenBank/DDBJ whole genome shotgun (WGS) entry which is preliminary data.</text>
</comment>
<evidence type="ECO:0000313" key="3">
    <source>
        <dbReference type="Proteomes" id="UP001221757"/>
    </source>
</evidence>
<name>A0AAD7GBQ9_MYCRO</name>
<evidence type="ECO:0000313" key="2">
    <source>
        <dbReference type="EMBL" id="KAJ7679784.1"/>
    </source>
</evidence>
<organism evidence="2 3">
    <name type="scientific">Mycena rosella</name>
    <name type="common">Pink bonnet</name>
    <name type="synonym">Agaricus rosellus</name>
    <dbReference type="NCBI Taxonomy" id="1033263"/>
    <lineage>
        <taxon>Eukaryota</taxon>
        <taxon>Fungi</taxon>
        <taxon>Dikarya</taxon>
        <taxon>Basidiomycota</taxon>
        <taxon>Agaricomycotina</taxon>
        <taxon>Agaricomycetes</taxon>
        <taxon>Agaricomycetidae</taxon>
        <taxon>Agaricales</taxon>
        <taxon>Marasmiineae</taxon>
        <taxon>Mycenaceae</taxon>
        <taxon>Mycena</taxon>
    </lineage>
</organism>
<protein>
    <submittedName>
        <fullName evidence="2">Uncharacterized protein</fullName>
    </submittedName>
</protein>
<dbReference type="EMBL" id="JARKIE010000128">
    <property type="protein sequence ID" value="KAJ7679784.1"/>
    <property type="molecule type" value="Genomic_DNA"/>
</dbReference>
<evidence type="ECO:0000256" key="1">
    <source>
        <dbReference type="SAM" id="MobiDB-lite"/>
    </source>
</evidence>
<feature type="region of interest" description="Disordered" evidence="1">
    <location>
        <begin position="55"/>
        <end position="75"/>
    </location>
</feature>
<feature type="compositionally biased region" description="Low complexity" evidence="1">
    <location>
        <begin position="55"/>
        <end position="66"/>
    </location>
</feature>
<dbReference type="AlphaFoldDB" id="A0AAD7GBQ9"/>
<reference evidence="2" key="1">
    <citation type="submission" date="2023-03" db="EMBL/GenBank/DDBJ databases">
        <title>Massive genome expansion in bonnet fungi (Mycena s.s.) driven by repeated elements and novel gene families across ecological guilds.</title>
        <authorList>
            <consortium name="Lawrence Berkeley National Laboratory"/>
            <person name="Harder C.B."/>
            <person name="Miyauchi S."/>
            <person name="Viragh M."/>
            <person name="Kuo A."/>
            <person name="Thoen E."/>
            <person name="Andreopoulos B."/>
            <person name="Lu D."/>
            <person name="Skrede I."/>
            <person name="Drula E."/>
            <person name="Henrissat B."/>
            <person name="Morin E."/>
            <person name="Kohler A."/>
            <person name="Barry K."/>
            <person name="LaButti K."/>
            <person name="Morin E."/>
            <person name="Salamov A."/>
            <person name="Lipzen A."/>
            <person name="Mereny Z."/>
            <person name="Hegedus B."/>
            <person name="Baldrian P."/>
            <person name="Stursova M."/>
            <person name="Weitz H."/>
            <person name="Taylor A."/>
            <person name="Grigoriev I.V."/>
            <person name="Nagy L.G."/>
            <person name="Martin F."/>
            <person name="Kauserud H."/>
        </authorList>
    </citation>
    <scope>NUCLEOTIDE SEQUENCE</scope>
    <source>
        <strain evidence="2">CBHHK067</strain>
    </source>
</reference>
<keyword evidence="3" id="KW-1185">Reference proteome</keyword>
<gene>
    <name evidence="2" type="ORF">B0H17DRAFT_1206427</name>
</gene>
<sequence length="209" mass="23116">MVIHRTQHDIYGTVMYLRADKHECTFLAFPPQGWLPGSKANPVAPLLPALNISHPGPSKASASSSRPSRRGQTSVLPVPVAARIDTRQLRSGGLYAPAIALGALKLHHLDFAYYMTAPLEEHFLQSEYGSSFPDEFRGYLNPQKLYTSIMVATKSDTIVGQFLRALTTTSGVPSATYHTFVNVLVVCQIGEPGEWRQRKRQQAPTRELL</sequence>
<dbReference type="Proteomes" id="UP001221757">
    <property type="component" value="Unassembled WGS sequence"/>
</dbReference>
<accession>A0AAD7GBQ9</accession>